<evidence type="ECO:0000313" key="1">
    <source>
        <dbReference type="EMBL" id="QBH13151.1"/>
    </source>
</evidence>
<keyword evidence="4" id="KW-1185">Reference proteome</keyword>
<gene>
    <name evidence="2" type="ORF">DO021_18905</name>
    <name evidence="1" type="ORF">EYB58_09610</name>
</gene>
<reference evidence="2 3" key="1">
    <citation type="submission" date="2018-06" db="EMBL/GenBank/DDBJ databases">
        <title>Complete Genome Sequence of Desulfobacter hydrogenophilus (DSM3380).</title>
        <authorList>
            <person name="Marietou A."/>
            <person name="Schreiber L."/>
            <person name="Marshall I."/>
            <person name="Jorgensen B."/>
        </authorList>
    </citation>
    <scope>NUCLEOTIDE SEQUENCE [LARGE SCALE GENOMIC DNA]</scope>
    <source>
        <strain evidence="2 3">DSM 3380</strain>
    </source>
</reference>
<dbReference type="SUPFAM" id="SSF56399">
    <property type="entry name" value="ADP-ribosylation"/>
    <property type="match status" value="1"/>
</dbReference>
<dbReference type="Proteomes" id="UP000248798">
    <property type="component" value="Unassembled WGS sequence"/>
</dbReference>
<name>A0A328FBE7_9BACT</name>
<dbReference type="EMBL" id="CP036313">
    <property type="protein sequence ID" value="QBH13151.1"/>
    <property type="molecule type" value="Genomic_DNA"/>
</dbReference>
<dbReference type="EMBL" id="QLNI01000047">
    <property type="protein sequence ID" value="RAM00455.1"/>
    <property type="molecule type" value="Genomic_DNA"/>
</dbReference>
<dbReference type="AlphaFoldDB" id="A0A328FBE7"/>
<accession>A0A328FBE7</accession>
<dbReference type="Gene3D" id="3.90.228.10">
    <property type="match status" value="1"/>
</dbReference>
<proteinExistence type="predicted"/>
<dbReference type="Proteomes" id="UP000293902">
    <property type="component" value="Chromosome"/>
</dbReference>
<evidence type="ECO:0008006" key="5">
    <source>
        <dbReference type="Google" id="ProtNLM"/>
    </source>
</evidence>
<protein>
    <recommendedName>
        <fullName evidence="5">RES domain-containing protein</fullName>
    </recommendedName>
</protein>
<organism evidence="2 3">
    <name type="scientific">Desulfobacter hydrogenophilus</name>
    <dbReference type="NCBI Taxonomy" id="2291"/>
    <lineage>
        <taxon>Bacteria</taxon>
        <taxon>Pseudomonadati</taxon>
        <taxon>Thermodesulfobacteriota</taxon>
        <taxon>Desulfobacteria</taxon>
        <taxon>Desulfobacterales</taxon>
        <taxon>Desulfobacteraceae</taxon>
        <taxon>Desulfobacter</taxon>
    </lineage>
</organism>
<evidence type="ECO:0000313" key="3">
    <source>
        <dbReference type="Proteomes" id="UP000248798"/>
    </source>
</evidence>
<dbReference type="RefSeq" id="WP_111959574.1">
    <property type="nucleotide sequence ID" value="NZ_CP036313.1"/>
</dbReference>
<reference evidence="1 4" key="2">
    <citation type="submission" date="2019-02" db="EMBL/GenBank/DDBJ databases">
        <title>Complete genome sequence of Desulfobacter hydrogenophilus AcRS1.</title>
        <authorList>
            <person name="Marietou A."/>
            <person name="Lund M.B."/>
            <person name="Marshall I.P.G."/>
            <person name="Schreiber L."/>
            <person name="Jorgensen B."/>
        </authorList>
    </citation>
    <scope>NUCLEOTIDE SEQUENCE [LARGE SCALE GENOMIC DNA]</scope>
    <source>
        <strain evidence="1 4">AcRS1</strain>
    </source>
</reference>
<sequence>MNRTVLYLIFFMLLDAGLYHSSCDAFLFHATRKAAARKIMQKGFSKARMKSAARFGKGVYLAPKKTTARIESKTSGAVLKFKESKYLKRNTINMKNPAPAKIRKQVTYKDLRGTVKNNVIGPKLGKKMGAAAAKKGKAIKYRSVKSRNESCVFIPAGVYEKHPKIIKPQNRLGN</sequence>
<evidence type="ECO:0000313" key="4">
    <source>
        <dbReference type="Proteomes" id="UP000293902"/>
    </source>
</evidence>
<evidence type="ECO:0000313" key="2">
    <source>
        <dbReference type="EMBL" id="RAM00455.1"/>
    </source>
</evidence>